<evidence type="ECO:0000256" key="4">
    <source>
        <dbReference type="ARBA" id="ARBA00022679"/>
    </source>
</evidence>
<keyword evidence="15" id="KW-1185">Reference proteome</keyword>
<accession>A0A8K1CSA0</accession>
<dbReference type="InterPro" id="IPR001611">
    <property type="entry name" value="Leu-rich_rpt"/>
</dbReference>
<feature type="compositionally biased region" description="Basic and acidic residues" evidence="11">
    <location>
        <begin position="361"/>
        <end position="370"/>
    </location>
</feature>
<keyword evidence="12" id="KW-0472">Membrane</keyword>
<evidence type="ECO:0000259" key="13">
    <source>
        <dbReference type="PROSITE" id="PS50011"/>
    </source>
</evidence>
<evidence type="ECO:0000256" key="10">
    <source>
        <dbReference type="ARBA" id="ARBA00048679"/>
    </source>
</evidence>
<evidence type="ECO:0000256" key="2">
    <source>
        <dbReference type="ARBA" id="ARBA00022527"/>
    </source>
</evidence>
<keyword evidence="4" id="KW-0808">Transferase</keyword>
<keyword evidence="8" id="KW-0067">ATP-binding</keyword>
<protein>
    <recommendedName>
        <fullName evidence="1">non-specific serine/threonine protein kinase</fullName>
        <ecNumber evidence="1">2.7.11.1</ecNumber>
    </recommendedName>
</protein>
<organism evidence="14 15">
    <name type="scientific">Pythium oligandrum</name>
    <name type="common">Mycoparasitic fungus</name>
    <dbReference type="NCBI Taxonomy" id="41045"/>
    <lineage>
        <taxon>Eukaryota</taxon>
        <taxon>Sar</taxon>
        <taxon>Stramenopiles</taxon>
        <taxon>Oomycota</taxon>
        <taxon>Peronosporomycetes</taxon>
        <taxon>Pythiales</taxon>
        <taxon>Pythiaceae</taxon>
        <taxon>Pythium</taxon>
    </lineage>
</organism>
<keyword evidence="3" id="KW-0433">Leucine-rich repeat</keyword>
<comment type="catalytic activity">
    <reaction evidence="10">
        <text>L-seryl-[protein] + ATP = O-phospho-L-seryl-[protein] + ADP + H(+)</text>
        <dbReference type="Rhea" id="RHEA:17989"/>
        <dbReference type="Rhea" id="RHEA-COMP:9863"/>
        <dbReference type="Rhea" id="RHEA-COMP:11604"/>
        <dbReference type="ChEBI" id="CHEBI:15378"/>
        <dbReference type="ChEBI" id="CHEBI:29999"/>
        <dbReference type="ChEBI" id="CHEBI:30616"/>
        <dbReference type="ChEBI" id="CHEBI:83421"/>
        <dbReference type="ChEBI" id="CHEBI:456216"/>
        <dbReference type="EC" id="2.7.11.1"/>
    </reaction>
</comment>
<evidence type="ECO:0000256" key="11">
    <source>
        <dbReference type="SAM" id="MobiDB-lite"/>
    </source>
</evidence>
<keyword evidence="12" id="KW-0812">Transmembrane</keyword>
<dbReference type="OrthoDB" id="4062651at2759"/>
<evidence type="ECO:0000256" key="8">
    <source>
        <dbReference type="ARBA" id="ARBA00022840"/>
    </source>
</evidence>
<dbReference type="PROSITE" id="PS50011">
    <property type="entry name" value="PROTEIN_KINASE_DOM"/>
    <property type="match status" value="1"/>
</dbReference>
<dbReference type="GO" id="GO:0005524">
    <property type="term" value="F:ATP binding"/>
    <property type="evidence" value="ECO:0007669"/>
    <property type="project" value="UniProtKB-KW"/>
</dbReference>
<dbReference type="InterPro" id="IPR003591">
    <property type="entry name" value="Leu-rich_rpt_typical-subtyp"/>
</dbReference>
<keyword evidence="2" id="KW-0723">Serine/threonine-protein kinase</keyword>
<feature type="compositionally biased region" description="Polar residues" evidence="11">
    <location>
        <begin position="593"/>
        <end position="610"/>
    </location>
</feature>
<keyword evidence="7" id="KW-0418">Kinase</keyword>
<comment type="caution">
    <text evidence="14">The sequence shown here is derived from an EMBL/GenBank/DDBJ whole genome shotgun (WGS) entry which is preliminary data.</text>
</comment>
<dbReference type="Gene3D" id="3.80.10.10">
    <property type="entry name" value="Ribonuclease Inhibitor"/>
    <property type="match status" value="1"/>
</dbReference>
<dbReference type="Gene3D" id="1.10.510.10">
    <property type="entry name" value="Transferase(Phosphotransferase) domain 1"/>
    <property type="match status" value="1"/>
</dbReference>
<evidence type="ECO:0000256" key="12">
    <source>
        <dbReference type="SAM" id="Phobius"/>
    </source>
</evidence>
<keyword evidence="5" id="KW-0677">Repeat</keyword>
<dbReference type="PANTHER" id="PTHR48005:SF13">
    <property type="entry name" value="SERINE_THREONINE-PROTEIN KINASE DDB_G0278509-RELATED"/>
    <property type="match status" value="1"/>
</dbReference>
<dbReference type="Proteomes" id="UP000794436">
    <property type="component" value="Unassembled WGS sequence"/>
</dbReference>
<keyword evidence="12" id="KW-1133">Transmembrane helix</keyword>
<evidence type="ECO:0000256" key="6">
    <source>
        <dbReference type="ARBA" id="ARBA00022741"/>
    </source>
</evidence>
<dbReference type="InterPro" id="IPR011009">
    <property type="entry name" value="Kinase-like_dom_sf"/>
</dbReference>
<proteinExistence type="predicted"/>
<feature type="region of interest" description="Disordered" evidence="11">
    <location>
        <begin position="593"/>
        <end position="625"/>
    </location>
</feature>
<dbReference type="InterPro" id="IPR001245">
    <property type="entry name" value="Ser-Thr/Tyr_kinase_cat_dom"/>
</dbReference>
<dbReference type="InterPro" id="IPR051420">
    <property type="entry name" value="Ser_Thr_Kinases_DiverseReg"/>
</dbReference>
<dbReference type="EC" id="2.7.11.1" evidence="1"/>
<keyword evidence="6" id="KW-0547">Nucleotide-binding</keyword>
<dbReference type="PROSITE" id="PS51450">
    <property type="entry name" value="LRR"/>
    <property type="match status" value="1"/>
</dbReference>
<dbReference type="PANTHER" id="PTHR48005">
    <property type="entry name" value="LEUCINE RICH REPEAT KINASE 2"/>
    <property type="match status" value="1"/>
</dbReference>
<evidence type="ECO:0000313" key="15">
    <source>
        <dbReference type="Proteomes" id="UP000794436"/>
    </source>
</evidence>
<evidence type="ECO:0000313" key="14">
    <source>
        <dbReference type="EMBL" id="TMW68634.1"/>
    </source>
</evidence>
<dbReference type="EMBL" id="SPLM01000002">
    <property type="protein sequence ID" value="TMW68634.1"/>
    <property type="molecule type" value="Genomic_DNA"/>
</dbReference>
<feature type="transmembrane region" description="Helical" evidence="12">
    <location>
        <begin position="310"/>
        <end position="332"/>
    </location>
</feature>
<dbReference type="SMART" id="SM00369">
    <property type="entry name" value="LRR_TYP"/>
    <property type="match status" value="1"/>
</dbReference>
<dbReference type="GO" id="GO:0004674">
    <property type="term" value="F:protein serine/threonine kinase activity"/>
    <property type="evidence" value="ECO:0007669"/>
    <property type="project" value="UniProtKB-KW"/>
</dbReference>
<dbReference type="Pfam" id="PF13855">
    <property type="entry name" value="LRR_8"/>
    <property type="match status" value="1"/>
</dbReference>
<name>A0A8K1CSA0_PYTOL</name>
<feature type="compositionally biased region" description="Basic residues" evidence="11">
    <location>
        <begin position="351"/>
        <end position="360"/>
    </location>
</feature>
<dbReference type="InterPro" id="IPR032675">
    <property type="entry name" value="LRR_dom_sf"/>
</dbReference>
<evidence type="ECO:0000256" key="5">
    <source>
        <dbReference type="ARBA" id="ARBA00022737"/>
    </source>
</evidence>
<reference evidence="14" key="1">
    <citation type="submission" date="2019-03" db="EMBL/GenBank/DDBJ databases">
        <title>Long read genome sequence of the mycoparasitic Pythium oligandrum ATCC 38472 isolated from sugarbeet rhizosphere.</title>
        <authorList>
            <person name="Gaulin E."/>
        </authorList>
    </citation>
    <scope>NUCLEOTIDE SEQUENCE</scope>
    <source>
        <strain evidence="14">ATCC 38472_TT</strain>
    </source>
</reference>
<dbReference type="AlphaFoldDB" id="A0A8K1CSA0"/>
<comment type="catalytic activity">
    <reaction evidence="9">
        <text>L-threonyl-[protein] + ATP = O-phospho-L-threonyl-[protein] + ADP + H(+)</text>
        <dbReference type="Rhea" id="RHEA:46608"/>
        <dbReference type="Rhea" id="RHEA-COMP:11060"/>
        <dbReference type="Rhea" id="RHEA-COMP:11605"/>
        <dbReference type="ChEBI" id="CHEBI:15378"/>
        <dbReference type="ChEBI" id="CHEBI:30013"/>
        <dbReference type="ChEBI" id="CHEBI:30616"/>
        <dbReference type="ChEBI" id="CHEBI:61977"/>
        <dbReference type="ChEBI" id="CHEBI:456216"/>
        <dbReference type="EC" id="2.7.11.1"/>
    </reaction>
</comment>
<gene>
    <name evidence="14" type="ORF">Poli38472_006102</name>
</gene>
<dbReference type="InterPro" id="IPR000719">
    <property type="entry name" value="Prot_kinase_dom"/>
</dbReference>
<evidence type="ECO:0000256" key="3">
    <source>
        <dbReference type="ARBA" id="ARBA00022614"/>
    </source>
</evidence>
<feature type="domain" description="Protein kinase" evidence="13">
    <location>
        <begin position="389"/>
        <end position="672"/>
    </location>
</feature>
<dbReference type="SUPFAM" id="SSF52058">
    <property type="entry name" value="L domain-like"/>
    <property type="match status" value="1"/>
</dbReference>
<evidence type="ECO:0000256" key="9">
    <source>
        <dbReference type="ARBA" id="ARBA00047899"/>
    </source>
</evidence>
<dbReference type="Pfam" id="PF07714">
    <property type="entry name" value="PK_Tyr_Ser-Thr"/>
    <property type="match status" value="1"/>
</dbReference>
<sequence>MNLRQLFVAAENATTECQRPQRNTLTTQCYGACAQAAPICVSYAPVPSNDTLKEGDGTYYYQGCAYTQMSTCVSNVGSNQCELQCLQAQNQANTEWILDVAQPQADRAETSLFLYVDTLSLPSTLKHFKIVGTTELTRKVPMSFANNAFSSGTGLQKITILDLDVGKISSNIFPANLTTLIMQRTLLTQFEPVGTLRLSELRSLDLSENSLASIPPVIFEMKKLSELYLQDNNLTDSHLSSAQLSFLRGLNTFEANMTVTGECQSGYSVYSWDSKSVCYSGSDSSPELESGLVPDDSQKNDSQSSTSTSMAFVIAGIVVAIILAAVAGIFFLKRANLRKKTETQTPLAPTKPKRKPFSKKKSSDLSDPLRGDASPNRKATFREIPAAEVDITHIVTETSVVTVSLGKYHKTKVFVNRLHVSDDPAENCETALNAAPVVSQLRHPQLLSVIGFMWEDVHTMNVVCESMNNGSLEDYLVTAGGRLTWANFKRKAALEIAGCLMYLHGQHQLTYDGLSGKTVFVDSEKGCKLSTLIASLPSGLMKSHVGRATRGFCAPEVLAGESPVLASDMYAFGVLLAQLDTCETATEMIRNTLRQRAGSSSRGISPSTITEEFRPTDSTSSRRSSNMSMLSMFTFTPECPEIIKELASSCLQYDPSMRPSAQYVSAMLQHLG</sequence>
<feature type="region of interest" description="Disordered" evidence="11">
    <location>
        <begin position="341"/>
        <end position="378"/>
    </location>
</feature>
<dbReference type="SUPFAM" id="SSF56112">
    <property type="entry name" value="Protein kinase-like (PK-like)"/>
    <property type="match status" value="1"/>
</dbReference>
<dbReference type="Gene3D" id="3.30.200.20">
    <property type="entry name" value="Phosphorylase Kinase, domain 1"/>
    <property type="match status" value="1"/>
</dbReference>
<evidence type="ECO:0000256" key="7">
    <source>
        <dbReference type="ARBA" id="ARBA00022777"/>
    </source>
</evidence>
<evidence type="ECO:0000256" key="1">
    <source>
        <dbReference type="ARBA" id="ARBA00012513"/>
    </source>
</evidence>